<feature type="transmembrane region" description="Helical" evidence="1">
    <location>
        <begin position="402"/>
        <end position="420"/>
    </location>
</feature>
<feature type="transmembrane region" description="Helical" evidence="1">
    <location>
        <begin position="269"/>
        <end position="291"/>
    </location>
</feature>
<protein>
    <recommendedName>
        <fullName evidence="4">MFS transporter</fullName>
    </recommendedName>
</protein>
<organism evidence="2 3">
    <name type="scientific">Mucilaginibacter pankratovii</name>
    <dbReference type="NCBI Taxonomy" id="2772110"/>
    <lineage>
        <taxon>Bacteria</taxon>
        <taxon>Pseudomonadati</taxon>
        <taxon>Bacteroidota</taxon>
        <taxon>Sphingobacteriia</taxon>
        <taxon>Sphingobacteriales</taxon>
        <taxon>Sphingobacteriaceae</taxon>
        <taxon>Mucilaginibacter</taxon>
    </lineage>
</organism>
<dbReference type="Gene3D" id="1.20.1250.20">
    <property type="entry name" value="MFS general substrate transporter like domains"/>
    <property type="match status" value="1"/>
</dbReference>
<dbReference type="Proteomes" id="UP000606600">
    <property type="component" value="Unassembled WGS sequence"/>
</dbReference>
<accession>A0ABR7WN91</accession>
<keyword evidence="1" id="KW-1133">Transmembrane helix</keyword>
<feature type="transmembrane region" description="Helical" evidence="1">
    <location>
        <begin position="226"/>
        <end position="247"/>
    </location>
</feature>
<dbReference type="EMBL" id="JACWMY010000003">
    <property type="protein sequence ID" value="MBD1363779.1"/>
    <property type="molecule type" value="Genomic_DNA"/>
</dbReference>
<feature type="transmembrane region" description="Helical" evidence="1">
    <location>
        <begin position="16"/>
        <end position="38"/>
    </location>
</feature>
<proteinExistence type="predicted"/>
<evidence type="ECO:0000313" key="3">
    <source>
        <dbReference type="Proteomes" id="UP000606600"/>
    </source>
</evidence>
<evidence type="ECO:0000256" key="1">
    <source>
        <dbReference type="SAM" id="Phobius"/>
    </source>
</evidence>
<dbReference type="Pfam" id="PF18943">
    <property type="entry name" value="DUF5690"/>
    <property type="match status" value="1"/>
</dbReference>
<feature type="transmembrane region" description="Helical" evidence="1">
    <location>
        <begin position="327"/>
        <end position="349"/>
    </location>
</feature>
<feature type="transmembrane region" description="Helical" evidence="1">
    <location>
        <begin position="181"/>
        <end position="201"/>
    </location>
</feature>
<keyword evidence="3" id="KW-1185">Reference proteome</keyword>
<comment type="caution">
    <text evidence="2">The sequence shown here is derived from an EMBL/GenBank/DDBJ whole genome shotgun (WGS) entry which is preliminary data.</text>
</comment>
<feature type="transmembrane region" description="Helical" evidence="1">
    <location>
        <begin position="298"/>
        <end position="321"/>
    </location>
</feature>
<name>A0ABR7WN91_9SPHI</name>
<sequence length="441" mass="49295">MAMPLASKLKTAVANWPYWLVSVMAAVSAFGAYTSMYAFRKAFAAGTYPGQQYFHVDYKVWLVIAQIIGYTLSKFYGIRFIAEVKGAKRGLIILMLVGIAWLALLGFALVPAPYNIIFLFINGFPLGLIWGLVFGYLEGRRSTEFMAAVLSISLIFGSGFVKTIGQTLIHVYHISEYNMPFFTGALFALPLVLFVFMLELMPPQTPQDKLLRAERAPMNAQERKYFIIRFLPGIILTLIIYVLLTIMRDVRDNFEVEIWNSLGIKDRGIYTKIDTQISIIVLVAMSLLILVRKNLRAFSIIHLFIIGGCVLVGASTLLFSLKMIGPVTWMTCAGLGLYLGYVPYNAIFFERMIATFHYKSNVGFVMYVADSMGYLGSVSVLLVKEFARPNISWGEFFKEGVLIVAVVGGLCGILSLIYFLQSARRQPTVPEGSVDLKFSTV</sequence>
<reference evidence="2 3" key="1">
    <citation type="submission" date="2020-09" db="EMBL/GenBank/DDBJ databases">
        <title>Novel species of Mucilaginibacter isolated from a glacier on the Tibetan Plateau.</title>
        <authorList>
            <person name="Liu Q."/>
            <person name="Xin Y.-H."/>
        </authorList>
    </citation>
    <scope>NUCLEOTIDE SEQUENCE [LARGE SCALE GENOMIC DNA]</scope>
    <source>
        <strain evidence="2 3">ZT4R22</strain>
    </source>
</reference>
<dbReference type="RefSeq" id="WP_191188444.1">
    <property type="nucleotide sequence ID" value="NZ_JACWMY010000003.1"/>
</dbReference>
<dbReference type="SUPFAM" id="SSF103473">
    <property type="entry name" value="MFS general substrate transporter"/>
    <property type="match status" value="1"/>
</dbReference>
<evidence type="ECO:0000313" key="2">
    <source>
        <dbReference type="EMBL" id="MBD1363779.1"/>
    </source>
</evidence>
<dbReference type="InterPro" id="IPR036259">
    <property type="entry name" value="MFS_trans_sf"/>
</dbReference>
<dbReference type="InterPro" id="IPR043745">
    <property type="entry name" value="DUF5690"/>
</dbReference>
<feature type="transmembrane region" description="Helical" evidence="1">
    <location>
        <begin position="361"/>
        <end position="382"/>
    </location>
</feature>
<evidence type="ECO:0008006" key="4">
    <source>
        <dbReference type="Google" id="ProtNLM"/>
    </source>
</evidence>
<gene>
    <name evidence="2" type="ORF">IDJ77_08145</name>
</gene>
<feature type="transmembrane region" description="Helical" evidence="1">
    <location>
        <begin position="90"/>
        <end position="110"/>
    </location>
</feature>
<feature type="transmembrane region" description="Helical" evidence="1">
    <location>
        <begin position="58"/>
        <end position="78"/>
    </location>
</feature>
<keyword evidence="1" id="KW-0812">Transmembrane</keyword>
<keyword evidence="1" id="KW-0472">Membrane</keyword>
<feature type="transmembrane region" description="Helical" evidence="1">
    <location>
        <begin position="144"/>
        <end position="161"/>
    </location>
</feature>
<feature type="transmembrane region" description="Helical" evidence="1">
    <location>
        <begin position="116"/>
        <end position="137"/>
    </location>
</feature>